<dbReference type="EMBL" id="JAVHJS010000014">
    <property type="protein sequence ID" value="KAK2836092.1"/>
    <property type="molecule type" value="Genomic_DNA"/>
</dbReference>
<gene>
    <name evidence="2" type="ORF">Q7C36_013960</name>
    <name evidence="3" type="ORF">Q7C36_013961</name>
    <name evidence="1" type="ORF">Q7C36_014687</name>
</gene>
<proteinExistence type="predicted"/>
<accession>A0AA88MDU2</accession>
<sequence length="83" mass="9307">TRGGRKLTPEAEYSPRVCERVRRPQLTGPGSVAGALAKHLFVNTARKPSSFYWVGSPWVKRTSADSFPTLFRRNSFGKQSGFY</sequence>
<evidence type="ECO:0000313" key="2">
    <source>
        <dbReference type="EMBL" id="KAK2836091.1"/>
    </source>
</evidence>
<name>A0AA88MDU2_TACVA</name>
<dbReference type="AlphaFoldDB" id="A0AA88MDU2"/>
<keyword evidence="4" id="KW-1185">Reference proteome</keyword>
<dbReference type="EMBL" id="JAVHJS010000014">
    <property type="protein sequence ID" value="KAK2836091.1"/>
    <property type="molecule type" value="Genomic_DNA"/>
</dbReference>
<feature type="non-terminal residue" evidence="3">
    <location>
        <position position="83"/>
    </location>
</feature>
<organism evidence="3 4">
    <name type="scientific">Tachysurus vachellii</name>
    <name type="common">Darkbarbel catfish</name>
    <name type="synonym">Pelteobagrus vachellii</name>
    <dbReference type="NCBI Taxonomy" id="175792"/>
    <lineage>
        <taxon>Eukaryota</taxon>
        <taxon>Metazoa</taxon>
        <taxon>Chordata</taxon>
        <taxon>Craniata</taxon>
        <taxon>Vertebrata</taxon>
        <taxon>Euteleostomi</taxon>
        <taxon>Actinopterygii</taxon>
        <taxon>Neopterygii</taxon>
        <taxon>Teleostei</taxon>
        <taxon>Ostariophysi</taxon>
        <taxon>Siluriformes</taxon>
        <taxon>Bagridae</taxon>
        <taxon>Tachysurus</taxon>
    </lineage>
</organism>
<evidence type="ECO:0000313" key="4">
    <source>
        <dbReference type="Proteomes" id="UP001187315"/>
    </source>
</evidence>
<dbReference type="EMBL" id="JAVHJS010000015">
    <property type="protein sequence ID" value="KAK2833986.1"/>
    <property type="molecule type" value="Genomic_DNA"/>
</dbReference>
<evidence type="ECO:0000313" key="3">
    <source>
        <dbReference type="EMBL" id="KAK2836092.1"/>
    </source>
</evidence>
<protein>
    <submittedName>
        <fullName evidence="3">Uncharacterized protein</fullName>
    </submittedName>
</protein>
<reference evidence="3" key="1">
    <citation type="submission" date="2023-08" db="EMBL/GenBank/DDBJ databases">
        <title>Pelteobagrus vachellii genome.</title>
        <authorList>
            <person name="Liu H."/>
        </authorList>
    </citation>
    <scope>NUCLEOTIDE SEQUENCE</scope>
    <source>
        <strain evidence="3">PRFRI_2022a</strain>
        <tissue evidence="3">Muscle</tissue>
    </source>
</reference>
<evidence type="ECO:0000313" key="1">
    <source>
        <dbReference type="EMBL" id="KAK2833986.1"/>
    </source>
</evidence>
<dbReference type="Proteomes" id="UP001187315">
    <property type="component" value="Unassembled WGS sequence"/>
</dbReference>
<comment type="caution">
    <text evidence="3">The sequence shown here is derived from an EMBL/GenBank/DDBJ whole genome shotgun (WGS) entry which is preliminary data.</text>
</comment>